<feature type="region of interest" description="Disordered" evidence="3">
    <location>
        <begin position="259"/>
        <end position="318"/>
    </location>
</feature>
<evidence type="ECO:0000256" key="1">
    <source>
        <dbReference type="ARBA" id="ARBA00006043"/>
    </source>
</evidence>
<feature type="domain" description="Ubiquitin fusion degradation protein UFD1 N-terminal subdomain 2" evidence="5">
    <location>
        <begin position="128"/>
        <end position="202"/>
    </location>
</feature>
<dbReference type="AlphaFoldDB" id="A0A0D2VZ41"/>
<dbReference type="Gene3D" id="2.40.40.50">
    <property type="entry name" value="Ubiquitin fusion degradation protein UFD1, N-terminal domain"/>
    <property type="match status" value="1"/>
</dbReference>
<protein>
    <submittedName>
        <fullName evidence="6">Ubiquitin fusion degradaton protein</fullName>
    </submittedName>
</protein>
<feature type="compositionally biased region" description="Low complexity" evidence="3">
    <location>
        <begin position="269"/>
        <end position="286"/>
    </location>
</feature>
<evidence type="ECO:0000256" key="3">
    <source>
        <dbReference type="SAM" id="MobiDB-lite"/>
    </source>
</evidence>
<dbReference type="eggNOG" id="KOG1816">
    <property type="taxonomic scope" value="Eukaryota"/>
</dbReference>
<dbReference type="Proteomes" id="UP000008743">
    <property type="component" value="Unassembled WGS sequence"/>
</dbReference>
<dbReference type="InterPro" id="IPR042299">
    <property type="entry name" value="Ufd1-like_Nn"/>
</dbReference>
<evidence type="ECO:0000313" key="7">
    <source>
        <dbReference type="Proteomes" id="UP000008743"/>
    </source>
</evidence>
<sequence length="369" mass="39561">MMSRAFGSSSARFSDNFRCFPVAMLAAKSVSMTQELETGGKIILPPSALDRLTRLNISYPMLFEISEYDEVLSRDHPDAPAVGKVTHAGVLEFIAEPGRVYMPYWLMTNLGISEGSLVRIRSATLDPCSYTKFQWQDAEFMEISNPKAVLEKTLRKFACLTLGDTIAMHYNNKIYELRVTDLKPKSAVSIIECDMQVDFEAPPHYVEPDYKAQSAAAKQVAENQVLQRASLSQSPAGQTMLSLPEEEFSARFKAFSGSGARLDGKQRNSPLSSSPGLGFGAGSSPSRATPVSRNSAMSPGGTGASTPVPDTPPSAPTGIVWKKNRITFVRVVPSPVAGAAPAANANGAAVATGPQFAAFGGKGNTLRKN</sequence>
<dbReference type="RefSeq" id="XP_004343402.2">
    <property type="nucleotide sequence ID" value="XM_004343352.2"/>
</dbReference>
<organism evidence="6 7">
    <name type="scientific">Capsaspora owczarzaki (strain ATCC 30864)</name>
    <dbReference type="NCBI Taxonomy" id="595528"/>
    <lineage>
        <taxon>Eukaryota</taxon>
        <taxon>Filasterea</taxon>
        <taxon>Capsaspora</taxon>
    </lineage>
</organism>
<dbReference type="InParanoid" id="A0A0D2VZ41"/>
<comment type="similarity">
    <text evidence="1">Belongs to the UFD1 family.</text>
</comment>
<feature type="domain" description="Ubiquitin fusion degradation protein UFD1 N-terminal subdomain 1" evidence="4">
    <location>
        <begin position="13"/>
        <end position="125"/>
    </location>
</feature>
<dbReference type="STRING" id="595528.A0A0D2VZ41"/>
<dbReference type="InterPro" id="IPR055418">
    <property type="entry name" value="UFD1_N2"/>
</dbReference>
<dbReference type="PANTHER" id="PTHR12555">
    <property type="entry name" value="UBIQUITIN FUSION DEGRADATON PROTEIN 1"/>
    <property type="match status" value="1"/>
</dbReference>
<feature type="compositionally biased region" description="Polar residues" evidence="3">
    <location>
        <begin position="287"/>
        <end position="297"/>
    </location>
</feature>
<dbReference type="Gene3D" id="3.10.330.10">
    <property type="match status" value="1"/>
</dbReference>
<dbReference type="GO" id="GO:0031593">
    <property type="term" value="F:polyubiquitin modification-dependent protein binding"/>
    <property type="evidence" value="ECO:0007669"/>
    <property type="project" value="TreeGrafter"/>
</dbReference>
<dbReference type="InterPro" id="IPR004854">
    <property type="entry name" value="Ufd1-like"/>
</dbReference>
<evidence type="ECO:0000256" key="2">
    <source>
        <dbReference type="ARBA" id="ARBA00022786"/>
    </source>
</evidence>
<dbReference type="PhylomeDB" id="A0A0D2VZ41"/>
<dbReference type="GO" id="GO:0036503">
    <property type="term" value="P:ERAD pathway"/>
    <property type="evidence" value="ECO:0007669"/>
    <property type="project" value="TreeGrafter"/>
</dbReference>
<dbReference type="GO" id="GO:0006511">
    <property type="term" value="P:ubiquitin-dependent protein catabolic process"/>
    <property type="evidence" value="ECO:0007669"/>
    <property type="project" value="InterPro"/>
</dbReference>
<accession>A0A0D2VZ41</accession>
<keyword evidence="7" id="KW-1185">Reference proteome</keyword>
<dbReference type="PANTHER" id="PTHR12555:SF13">
    <property type="entry name" value="UBIQUITIN RECOGNITION FACTOR IN ER-ASSOCIATED DEGRADATION PROTEIN 1"/>
    <property type="match status" value="1"/>
</dbReference>
<dbReference type="EMBL" id="KE346373">
    <property type="protein sequence ID" value="KJE97042.1"/>
    <property type="molecule type" value="Genomic_DNA"/>
</dbReference>
<dbReference type="Pfam" id="PF24842">
    <property type="entry name" value="UFD1_N2"/>
    <property type="match status" value="1"/>
</dbReference>
<evidence type="ECO:0000313" key="6">
    <source>
        <dbReference type="EMBL" id="KJE97042.1"/>
    </source>
</evidence>
<dbReference type="InterPro" id="IPR055417">
    <property type="entry name" value="UFD1_N1"/>
</dbReference>
<evidence type="ECO:0000259" key="5">
    <source>
        <dbReference type="Pfam" id="PF24842"/>
    </source>
</evidence>
<dbReference type="GO" id="GO:0034098">
    <property type="term" value="C:VCP-NPL4-UFD1 AAA ATPase complex"/>
    <property type="evidence" value="ECO:0007669"/>
    <property type="project" value="TreeGrafter"/>
</dbReference>
<dbReference type="OrthoDB" id="422728at2759"/>
<gene>
    <name evidence="6" type="ORF">CAOG_007528</name>
</gene>
<dbReference type="FunCoup" id="A0A0D2VZ41">
    <property type="interactions" value="593"/>
</dbReference>
<proteinExistence type="inferred from homology"/>
<keyword evidence="2" id="KW-0833">Ubl conjugation pathway</keyword>
<name>A0A0D2VZ41_CAPO3</name>
<reference evidence="7" key="1">
    <citation type="submission" date="2011-02" db="EMBL/GenBank/DDBJ databases">
        <title>The Genome Sequence of Capsaspora owczarzaki ATCC 30864.</title>
        <authorList>
            <person name="Russ C."/>
            <person name="Cuomo C."/>
            <person name="Burger G."/>
            <person name="Gray M.W."/>
            <person name="Holland P.W.H."/>
            <person name="King N."/>
            <person name="Lang F.B.F."/>
            <person name="Roger A.J."/>
            <person name="Ruiz-Trillo I."/>
            <person name="Young S.K."/>
            <person name="Zeng Q."/>
            <person name="Gargeya S."/>
            <person name="Alvarado L."/>
            <person name="Berlin A."/>
            <person name="Chapman S.B."/>
            <person name="Chen Z."/>
            <person name="Freedman E."/>
            <person name="Gellesch M."/>
            <person name="Goldberg J."/>
            <person name="Griggs A."/>
            <person name="Gujja S."/>
            <person name="Heilman E."/>
            <person name="Heiman D."/>
            <person name="Howarth C."/>
            <person name="Mehta T."/>
            <person name="Neiman D."/>
            <person name="Pearson M."/>
            <person name="Roberts A."/>
            <person name="Saif S."/>
            <person name="Shea T."/>
            <person name="Shenoy N."/>
            <person name="Sisk P."/>
            <person name="Stolte C."/>
            <person name="Sykes S."/>
            <person name="White J."/>
            <person name="Yandava C."/>
            <person name="Haas B."/>
            <person name="Nusbaum C."/>
            <person name="Birren B."/>
        </authorList>
    </citation>
    <scope>NUCLEOTIDE SEQUENCE</scope>
    <source>
        <strain evidence="7">ATCC 30864</strain>
    </source>
</reference>
<evidence type="ECO:0000259" key="4">
    <source>
        <dbReference type="Pfam" id="PF03152"/>
    </source>
</evidence>
<dbReference type="Pfam" id="PF03152">
    <property type="entry name" value="UFD1_N1"/>
    <property type="match status" value="1"/>
</dbReference>